<dbReference type="OrthoDB" id="5464673at2"/>
<dbReference type="InterPro" id="IPR032774">
    <property type="entry name" value="WG_beta_rep"/>
</dbReference>
<proteinExistence type="predicted"/>
<comment type="caution">
    <text evidence="2">The sequence shown here is derived from an EMBL/GenBank/DDBJ whole genome shotgun (WGS) entry which is preliminary data.</text>
</comment>
<gene>
    <name evidence="2" type="ORF">D7322_08450</name>
</gene>
<dbReference type="Pfam" id="PF14903">
    <property type="entry name" value="WG_beta_rep"/>
    <property type="match status" value="8"/>
</dbReference>
<protein>
    <submittedName>
        <fullName evidence="2">WG repeat-containing protein</fullName>
    </submittedName>
</protein>
<evidence type="ECO:0000256" key="1">
    <source>
        <dbReference type="SAM" id="SignalP"/>
    </source>
</evidence>
<dbReference type="EMBL" id="RBWS01000006">
    <property type="protein sequence ID" value="RKO72113.1"/>
    <property type="molecule type" value="Genomic_DNA"/>
</dbReference>
<dbReference type="Proteomes" id="UP000282423">
    <property type="component" value="Unassembled WGS sequence"/>
</dbReference>
<dbReference type="AlphaFoldDB" id="A0A420W0M0"/>
<dbReference type="PANTHER" id="PTHR37841">
    <property type="entry name" value="GLR2918 PROTEIN"/>
    <property type="match status" value="1"/>
</dbReference>
<reference evidence="2 3" key="1">
    <citation type="submission" date="2018-10" db="EMBL/GenBank/DDBJ databases">
        <title>Sphingobacterium sp. M05W1-28.</title>
        <authorList>
            <person name="Cai H."/>
        </authorList>
    </citation>
    <scope>NUCLEOTIDE SEQUENCE [LARGE SCALE GENOMIC DNA]</scope>
    <source>
        <strain evidence="2 3">M05W1-28</strain>
    </source>
</reference>
<feature type="chain" id="PRO_5019464503" evidence="1">
    <location>
        <begin position="21"/>
        <end position="753"/>
    </location>
</feature>
<evidence type="ECO:0000313" key="2">
    <source>
        <dbReference type="EMBL" id="RKO72113.1"/>
    </source>
</evidence>
<accession>A0A420W0M0</accession>
<organism evidence="2 3">
    <name type="scientific">Sphingobacterium puteale</name>
    <dbReference type="NCBI Taxonomy" id="2420510"/>
    <lineage>
        <taxon>Bacteria</taxon>
        <taxon>Pseudomonadati</taxon>
        <taxon>Bacteroidota</taxon>
        <taxon>Sphingobacteriia</taxon>
        <taxon>Sphingobacteriales</taxon>
        <taxon>Sphingobacteriaceae</taxon>
        <taxon>Sphingobacterium</taxon>
    </lineage>
</organism>
<dbReference type="PANTHER" id="PTHR37841:SF1">
    <property type="entry name" value="DUF3298 DOMAIN-CONTAINING PROTEIN"/>
    <property type="match status" value="1"/>
</dbReference>
<feature type="signal peptide" evidence="1">
    <location>
        <begin position="1"/>
        <end position="20"/>
    </location>
</feature>
<keyword evidence="3" id="KW-1185">Reference proteome</keyword>
<name>A0A420W0M0_9SPHI</name>
<dbReference type="RefSeq" id="WP_121123167.1">
    <property type="nucleotide sequence ID" value="NZ_RBWS01000006.1"/>
</dbReference>
<keyword evidence="1" id="KW-0732">Signal</keyword>
<sequence length="753" mass="85823">MINKLLLLFLILSTAGSARAQPPIIFDAIGFGDYRTPFVKVQKEGKIYFCHPVTGLLVDDVKDHSGDLLSVVKDGAYAVIHKNGKLLSNFDYDEVTLPKHYDGQWYPGIHYNYQFAQTKKKGMYGLIDLEGKVISKPRFQALEIINKDIIGFKENNKWGWLRAADGEIIQPPIYDEVGKNYLFEDMLQIHLNGKQGIANISGKVVVSPTYEDLSSILLKTKKYTAFFQNKAYGLIDSQGTVVLPAVYKSLIPVRGSDFLKIEKQGLQGLIDAAGKEVTPPLYDRINDFVRGHAIVEKAGRMGLIDESGKLLLSPHYDEIQFKNSAGQTVFYGDRVSLMPAVANASKEYLERIAAEAKLDAMPYYLHVKDKGKVGIFDWENAKPIFPTNFTEIAIVNQHGETYFYAVNGNLYGIYDKLGKEILPPEYRLQSDIYINRSYTYGDLNDSPFIFPVYDDKRLGIYNSLKKQFIVPVGDVEITWLNARIFEIRRKVDGKSYTKESAVYNSDGQVLIPYTQDIYLLKMLSDKLLLAEQGSQYVIFNMKGEKVFERPEWNRNGYYSSFNIPENRKEDAKPFQSELFKINIKGENLFIDENGKQVRFNDFAYVGEFYDNLAWVVSKKGDEMLYGLIDTKGNVVVNPRFDRLEAINDHPDLMLIKEKEKYGVLNRQGKIILEPIYDMIDNFSPELMEITLKGKSGLADNDGKIILEPRYDNLRRNYEGENRTWPILAKKGNVFSFINKGADRPMVVGKSKIN</sequence>
<evidence type="ECO:0000313" key="3">
    <source>
        <dbReference type="Proteomes" id="UP000282423"/>
    </source>
</evidence>